<evidence type="ECO:0000313" key="3">
    <source>
        <dbReference type="Proteomes" id="UP001305779"/>
    </source>
</evidence>
<dbReference type="EMBL" id="JAXOVC010000006">
    <property type="protein sequence ID" value="KAK4500172.1"/>
    <property type="molecule type" value="Genomic_DNA"/>
</dbReference>
<evidence type="ECO:0000256" key="1">
    <source>
        <dbReference type="SAM" id="MobiDB-lite"/>
    </source>
</evidence>
<accession>A0ABR0EFB1</accession>
<reference evidence="2 3" key="1">
    <citation type="journal article" date="2023" name="G3 (Bethesda)">
        <title>A chromosome-level genome assembly of Zasmidium syzygii isolated from banana leaves.</title>
        <authorList>
            <person name="van Westerhoven A.C."/>
            <person name="Mehrabi R."/>
            <person name="Talebi R."/>
            <person name="Steentjes M.B.F."/>
            <person name="Corcolon B."/>
            <person name="Chong P.A."/>
            <person name="Kema G.H.J."/>
            <person name="Seidl M.F."/>
        </authorList>
    </citation>
    <scope>NUCLEOTIDE SEQUENCE [LARGE SCALE GENOMIC DNA]</scope>
    <source>
        <strain evidence="2 3">P124</strain>
    </source>
</reference>
<comment type="caution">
    <text evidence="2">The sequence shown here is derived from an EMBL/GenBank/DDBJ whole genome shotgun (WGS) entry which is preliminary data.</text>
</comment>
<evidence type="ECO:0000313" key="2">
    <source>
        <dbReference type="EMBL" id="KAK4500172.1"/>
    </source>
</evidence>
<sequence>MSKQPQYAPDASHYPQQYVQASGSQPQPTPPGYDFQHVKILEDSIRIGPTNQLLWGITRPDGGFHFSSSEKPPIQIGNSQTGLLLGTIRTHKATQDIAIAIYDRATTIKRDPRGESKWSCTSVCSPSGTLWWAEDIKYGSPDKGTLNLTDAKKNGSAFAQLKDEILTFQMPGLDQAMMDEVMVVAVGMIEAMKRKCKGEKMITKMIIKGALGS</sequence>
<feature type="compositionally biased region" description="Polar residues" evidence="1">
    <location>
        <begin position="14"/>
        <end position="26"/>
    </location>
</feature>
<feature type="region of interest" description="Disordered" evidence="1">
    <location>
        <begin position="1"/>
        <end position="35"/>
    </location>
</feature>
<organism evidence="2 3">
    <name type="scientific">Zasmidium cellare</name>
    <name type="common">Wine cellar mold</name>
    <name type="synonym">Racodium cellare</name>
    <dbReference type="NCBI Taxonomy" id="395010"/>
    <lineage>
        <taxon>Eukaryota</taxon>
        <taxon>Fungi</taxon>
        <taxon>Dikarya</taxon>
        <taxon>Ascomycota</taxon>
        <taxon>Pezizomycotina</taxon>
        <taxon>Dothideomycetes</taxon>
        <taxon>Dothideomycetidae</taxon>
        <taxon>Mycosphaerellales</taxon>
        <taxon>Mycosphaerellaceae</taxon>
        <taxon>Zasmidium</taxon>
    </lineage>
</organism>
<gene>
    <name evidence="2" type="ORF">PRZ48_008358</name>
</gene>
<protein>
    <submittedName>
        <fullName evidence="2">Uncharacterized protein</fullName>
    </submittedName>
</protein>
<dbReference type="Proteomes" id="UP001305779">
    <property type="component" value="Unassembled WGS sequence"/>
</dbReference>
<proteinExistence type="predicted"/>
<keyword evidence="3" id="KW-1185">Reference proteome</keyword>
<name>A0ABR0EFB1_ZASCE</name>